<protein>
    <recommendedName>
        <fullName evidence="6">Phosphoenolpyruvate synthase</fullName>
    </recommendedName>
</protein>
<evidence type="ECO:0000313" key="5">
    <source>
        <dbReference type="Proteomes" id="UP000051096"/>
    </source>
</evidence>
<reference evidence="4 5" key="1">
    <citation type="journal article" date="2015" name="Microbiome">
        <title>Genomic resolution of linkages in carbon, nitrogen, and sulfur cycling among widespread estuary sediment bacteria.</title>
        <authorList>
            <person name="Baker B.J."/>
            <person name="Lazar C.S."/>
            <person name="Teske A.P."/>
            <person name="Dick G.J."/>
        </authorList>
    </citation>
    <scope>NUCLEOTIDE SEQUENCE [LARGE SCALE GENOMIC DNA]</scope>
    <source>
        <strain evidence="4">SM23_60</strain>
    </source>
</reference>
<dbReference type="PATRIC" id="fig|1703780.3.peg.1837"/>
<keyword evidence="1" id="KW-0812">Transmembrane</keyword>
<dbReference type="GO" id="GO:0005524">
    <property type="term" value="F:ATP binding"/>
    <property type="evidence" value="ECO:0007669"/>
    <property type="project" value="InterPro"/>
</dbReference>
<evidence type="ECO:0000259" key="3">
    <source>
        <dbReference type="Pfam" id="PF01326"/>
    </source>
</evidence>
<feature type="transmembrane region" description="Helical" evidence="1">
    <location>
        <begin position="368"/>
        <end position="388"/>
    </location>
</feature>
<name>A0A0S8GHS4_UNCW3</name>
<dbReference type="InterPro" id="IPR002192">
    <property type="entry name" value="PPDK_AMP/ATP-bd"/>
</dbReference>
<dbReference type="Gene3D" id="3.30.470.20">
    <property type="entry name" value="ATP-grasp fold, B domain"/>
    <property type="match status" value="2"/>
</dbReference>
<sequence>MSSQYIIHYAKHARPELVGQKAYNLFLLHKSFKVPEFCVVTTNVYREFERQKSMTQRMEDTLRPVLEQLLARGPVAVRSSGTAEDMPGISFAGMYSTTLNVTTVDEGLAAILKTWKSARSERVTKYCATRNVRCGAMAVIIQRQLNSEISGVMVTQSPFSVQEVLIECCTGLGEKLVSGRITPTRYRIRGEDMVEQKGAQLLSDRQIEELISVGKKIESIFKSAQDVEWTIANRGLYILQSRPVQVHTAAPRRKCTVWTNANVRETIPDPISPMGWSIFDGVFFPHIFTDVFRFPLSHERYYKFRPVELLSGRLYWNVNNTMAYAKPVGGILEFVRGGEAIDPQFAAAFDAVDERSLPHVLSPLRMRLFTIVASCRLLYFFMLGFFRYRSMAQKIRKAYAAFDRIKDDLTPVRDLGIGLQNIEAWFELILKKFTRRYFGGLGLSVFYLALLGIVLSLKMGKRGEMVARKTTIGILDKTGEMVLAMNQLSKMARKRVNKVTVQKLKNLYQTDKTFRHYFDTFIAEFGHRGPAEFDIASLNWREDHDLVYRLLETMQHTEEYSIDRAQLIRDMLSSAKPFERFFLKTFIPRIEAFSPFRENGKHIYFKLGSKIKDQLLAMACVMRERGFLKCERDIFFLTLPDIAGIHDNLFREEEILKRVQVRKQQWDAYRTAEAADIIYETGERITTSVTASARLSGESLSFGKVTAHARLIRDFAESHKLVKGDILVTHHTDPGWTPLFTICSGIIVEVGGLICHAAMVARELGVPAVVIQGATSLIPDRALVELDADEGIVAILESES</sequence>
<dbReference type="GO" id="GO:0016301">
    <property type="term" value="F:kinase activity"/>
    <property type="evidence" value="ECO:0007669"/>
    <property type="project" value="InterPro"/>
</dbReference>
<dbReference type="Pfam" id="PF01326">
    <property type="entry name" value="PPDK_N"/>
    <property type="match status" value="2"/>
</dbReference>
<accession>A0A0S8GHS4</accession>
<gene>
    <name evidence="4" type="ORF">AMJ87_04415</name>
</gene>
<evidence type="ECO:0008006" key="6">
    <source>
        <dbReference type="Google" id="ProtNLM"/>
    </source>
</evidence>
<dbReference type="InterPro" id="IPR008279">
    <property type="entry name" value="PEP-util_enz_mobile_dom"/>
</dbReference>
<dbReference type="EMBL" id="LJUO01000028">
    <property type="protein sequence ID" value="KPK72567.1"/>
    <property type="molecule type" value="Genomic_DNA"/>
</dbReference>
<feature type="domain" description="PEP-utilising enzyme mobile" evidence="2">
    <location>
        <begin position="723"/>
        <end position="791"/>
    </location>
</feature>
<dbReference type="Proteomes" id="UP000051096">
    <property type="component" value="Unassembled WGS sequence"/>
</dbReference>
<comment type="caution">
    <text evidence="4">The sequence shown here is derived from an EMBL/GenBank/DDBJ whole genome shotgun (WGS) entry which is preliminary data.</text>
</comment>
<dbReference type="InterPro" id="IPR013815">
    <property type="entry name" value="ATP_grasp_subdomain_1"/>
</dbReference>
<dbReference type="Gene3D" id="3.50.30.10">
    <property type="entry name" value="Phosphohistidine domain"/>
    <property type="match status" value="1"/>
</dbReference>
<proteinExistence type="predicted"/>
<dbReference type="PANTHER" id="PTHR43615">
    <property type="entry name" value="PHOSPHOENOLPYRUVATE SYNTHASE-RELATED"/>
    <property type="match status" value="1"/>
</dbReference>
<evidence type="ECO:0000256" key="1">
    <source>
        <dbReference type="SAM" id="Phobius"/>
    </source>
</evidence>
<organism evidence="4 5">
    <name type="scientific">candidate division WOR_3 bacterium SM23_60</name>
    <dbReference type="NCBI Taxonomy" id="1703780"/>
    <lineage>
        <taxon>Bacteria</taxon>
        <taxon>Bacteria division WOR-3</taxon>
    </lineage>
</organism>
<dbReference type="InterPro" id="IPR036637">
    <property type="entry name" value="Phosphohistidine_dom_sf"/>
</dbReference>
<dbReference type="Gene3D" id="3.30.1490.20">
    <property type="entry name" value="ATP-grasp fold, A domain"/>
    <property type="match status" value="1"/>
</dbReference>
<evidence type="ECO:0000259" key="2">
    <source>
        <dbReference type="Pfam" id="PF00391"/>
    </source>
</evidence>
<evidence type="ECO:0000313" key="4">
    <source>
        <dbReference type="EMBL" id="KPK72567.1"/>
    </source>
</evidence>
<feature type="domain" description="Pyruvate phosphate dikinase AMP/ATP-binding" evidence="3">
    <location>
        <begin position="73"/>
        <end position="192"/>
    </location>
</feature>
<dbReference type="SUPFAM" id="SSF56059">
    <property type="entry name" value="Glutathione synthetase ATP-binding domain-like"/>
    <property type="match status" value="1"/>
</dbReference>
<dbReference type="SUPFAM" id="SSF52009">
    <property type="entry name" value="Phosphohistidine domain"/>
    <property type="match status" value="1"/>
</dbReference>
<keyword evidence="1" id="KW-0472">Membrane</keyword>
<dbReference type="AlphaFoldDB" id="A0A0S8GHS4"/>
<keyword evidence="1" id="KW-1133">Transmembrane helix</keyword>
<feature type="transmembrane region" description="Helical" evidence="1">
    <location>
        <begin position="437"/>
        <end position="457"/>
    </location>
</feature>
<dbReference type="Pfam" id="PF00391">
    <property type="entry name" value="PEP-utilizers"/>
    <property type="match status" value="1"/>
</dbReference>
<feature type="domain" description="Pyruvate phosphate dikinase AMP/ATP-binding" evidence="3">
    <location>
        <begin position="195"/>
        <end position="251"/>
    </location>
</feature>
<dbReference type="InterPro" id="IPR051549">
    <property type="entry name" value="PEP_Utilizing_Enz"/>
</dbReference>
<dbReference type="PANTHER" id="PTHR43615:SF1">
    <property type="entry name" value="PPDK_N DOMAIN-CONTAINING PROTEIN"/>
    <property type="match status" value="1"/>
</dbReference>